<dbReference type="InterPro" id="IPR027417">
    <property type="entry name" value="P-loop_NTPase"/>
</dbReference>
<organism evidence="2 3">
    <name type="scientific">Fusobacterium necrophorum subsp. funduliforme B35</name>
    <dbReference type="NCBI Taxonomy" id="1226633"/>
    <lineage>
        <taxon>Bacteria</taxon>
        <taxon>Fusobacteriati</taxon>
        <taxon>Fusobacteriota</taxon>
        <taxon>Fusobacteriia</taxon>
        <taxon>Fusobacteriales</taxon>
        <taxon>Fusobacteriaceae</taxon>
        <taxon>Fusobacterium</taxon>
    </lineage>
</organism>
<dbReference type="PANTHER" id="PTHR24221:SF654">
    <property type="entry name" value="ATP-BINDING CASSETTE SUB-FAMILY B MEMBER 6"/>
    <property type="match status" value="1"/>
</dbReference>
<dbReference type="GO" id="GO:0016887">
    <property type="term" value="F:ATP hydrolysis activity"/>
    <property type="evidence" value="ECO:0007669"/>
    <property type="project" value="InterPro"/>
</dbReference>
<dbReference type="GO" id="GO:0005524">
    <property type="term" value="F:ATP binding"/>
    <property type="evidence" value="ECO:0007669"/>
    <property type="project" value="InterPro"/>
</dbReference>
<sequence length="141" mass="16148">MGNWSAGKEEIYRASKDAMIHELIMTLPDKYNTKVDELSSKFSMGERQRIAIARAILKNTPIIIFDEATSSLDRKNEIYIQRMMEGLKEKKAIFIIAHRLSTILMADEICIMEKGRIVERGNHQDLLQSSQIYNDLVGGML</sequence>
<dbReference type="Proteomes" id="UP000031184">
    <property type="component" value="Unassembled WGS sequence"/>
</dbReference>
<dbReference type="Gene3D" id="3.40.50.300">
    <property type="entry name" value="P-loop containing nucleotide triphosphate hydrolases"/>
    <property type="match status" value="1"/>
</dbReference>
<feature type="domain" description="ABC transporter" evidence="1">
    <location>
        <begin position="16"/>
        <end position="70"/>
    </location>
</feature>
<reference evidence="2 3" key="1">
    <citation type="submission" date="2013-08" db="EMBL/GenBank/DDBJ databases">
        <title>An opportunistic ruminal bacterium that causes liver abscesses in cattle.</title>
        <authorList>
            <person name="Benahmed F.H."/>
            <person name="Rasmussen M."/>
            <person name="Harbottle H."/>
            <person name="Soppet D."/>
            <person name="Nagaraja T.G."/>
            <person name="Davidson M."/>
        </authorList>
    </citation>
    <scope>NUCLEOTIDE SEQUENCE [LARGE SCALE GENOMIC DNA]</scope>
    <source>
        <strain evidence="2 3">B35</strain>
    </source>
</reference>
<dbReference type="PATRIC" id="fig|1226633.4.peg.823"/>
<evidence type="ECO:0000259" key="1">
    <source>
        <dbReference type="Pfam" id="PF00005"/>
    </source>
</evidence>
<accession>A0A0B4FPV5</accession>
<dbReference type="Pfam" id="PF00005">
    <property type="entry name" value="ABC_tran"/>
    <property type="match status" value="1"/>
</dbReference>
<dbReference type="PANTHER" id="PTHR24221">
    <property type="entry name" value="ATP-BINDING CASSETTE SUB-FAMILY B"/>
    <property type="match status" value="1"/>
</dbReference>
<protein>
    <recommendedName>
        <fullName evidence="1">ABC transporter domain-containing protein</fullName>
    </recommendedName>
</protein>
<evidence type="ECO:0000313" key="2">
    <source>
        <dbReference type="EMBL" id="KID49337.1"/>
    </source>
</evidence>
<dbReference type="InterPro" id="IPR039421">
    <property type="entry name" value="Type_1_exporter"/>
</dbReference>
<dbReference type="InterPro" id="IPR003439">
    <property type="entry name" value="ABC_transporter-like_ATP-bd"/>
</dbReference>
<gene>
    <name evidence="2" type="ORF">C095_04085</name>
</gene>
<name>A0A0B4FPV5_9FUSO</name>
<proteinExistence type="predicted"/>
<evidence type="ECO:0000313" key="3">
    <source>
        <dbReference type="Proteomes" id="UP000031184"/>
    </source>
</evidence>
<dbReference type="SUPFAM" id="SSF52540">
    <property type="entry name" value="P-loop containing nucleoside triphosphate hydrolases"/>
    <property type="match status" value="1"/>
</dbReference>
<dbReference type="AlphaFoldDB" id="A0A0B4FPV5"/>
<dbReference type="GO" id="GO:0042626">
    <property type="term" value="F:ATPase-coupled transmembrane transporter activity"/>
    <property type="evidence" value="ECO:0007669"/>
    <property type="project" value="TreeGrafter"/>
</dbReference>
<dbReference type="EMBL" id="AUZI01000012">
    <property type="protein sequence ID" value="KID49337.1"/>
    <property type="molecule type" value="Genomic_DNA"/>
</dbReference>
<comment type="caution">
    <text evidence="2">The sequence shown here is derived from an EMBL/GenBank/DDBJ whole genome shotgun (WGS) entry which is preliminary data.</text>
</comment>